<dbReference type="SUPFAM" id="SSF50729">
    <property type="entry name" value="PH domain-like"/>
    <property type="match status" value="1"/>
</dbReference>
<gene>
    <name evidence="1" type="ORF">DILT_LOCUS7969</name>
</gene>
<dbReference type="PANTHER" id="PTHR15832">
    <property type="entry name" value="SHC (SRC HOMOLOGY DOMAIN C-TERMINAL) ADAPTOR HOMOLOG"/>
    <property type="match status" value="1"/>
</dbReference>
<sequence>MTLTSTPLKRPFSLSLEASVRVAPLCTPDVTGIILRAVVGLIPLVNKAIENVCRYHISVCIGKPLLPPFMYNLKYLGSFLFDAGGPLSRSEFVRSKLRSMKSYSCYKPITLCISISGVKTVFMAHALRRISYATCDPASCSFAFLAREASADAPDQYCHIFATESPVKVLFDSPPIF</sequence>
<evidence type="ECO:0000313" key="2">
    <source>
        <dbReference type="Proteomes" id="UP000281553"/>
    </source>
</evidence>
<dbReference type="InterPro" id="IPR011993">
    <property type="entry name" value="PH-like_dom_sf"/>
</dbReference>
<dbReference type="Proteomes" id="UP000281553">
    <property type="component" value="Unassembled WGS sequence"/>
</dbReference>
<accession>A0A3P7LQ73</accession>
<evidence type="ECO:0008006" key="3">
    <source>
        <dbReference type="Google" id="ProtNLM"/>
    </source>
</evidence>
<evidence type="ECO:0000313" key="1">
    <source>
        <dbReference type="EMBL" id="VDN12138.1"/>
    </source>
</evidence>
<organism evidence="1 2">
    <name type="scientific">Dibothriocephalus latus</name>
    <name type="common">Fish tapeworm</name>
    <name type="synonym">Diphyllobothrium latum</name>
    <dbReference type="NCBI Taxonomy" id="60516"/>
    <lineage>
        <taxon>Eukaryota</taxon>
        <taxon>Metazoa</taxon>
        <taxon>Spiralia</taxon>
        <taxon>Lophotrochozoa</taxon>
        <taxon>Platyhelminthes</taxon>
        <taxon>Cestoda</taxon>
        <taxon>Eucestoda</taxon>
        <taxon>Diphyllobothriidea</taxon>
        <taxon>Diphyllobothriidae</taxon>
        <taxon>Dibothriocephalus</taxon>
    </lineage>
</organism>
<dbReference type="Gene3D" id="2.30.29.30">
    <property type="entry name" value="Pleckstrin-homology domain (PH domain)/Phosphotyrosine-binding domain (PTB)"/>
    <property type="match status" value="1"/>
</dbReference>
<proteinExistence type="predicted"/>
<dbReference type="EMBL" id="UYRU01053139">
    <property type="protein sequence ID" value="VDN12138.1"/>
    <property type="molecule type" value="Genomic_DNA"/>
</dbReference>
<keyword evidence="2" id="KW-1185">Reference proteome</keyword>
<dbReference type="PANTHER" id="PTHR15832:SF2">
    <property type="entry name" value="SH2 DOMAIN-CONTAINING PROTEIN"/>
    <property type="match status" value="1"/>
</dbReference>
<dbReference type="AlphaFoldDB" id="A0A3P7LQ73"/>
<dbReference type="OrthoDB" id="10013007at2759"/>
<name>A0A3P7LQ73_DIBLA</name>
<protein>
    <recommendedName>
        <fullName evidence="3">PID domain-containing protein</fullName>
    </recommendedName>
</protein>
<reference evidence="1 2" key="1">
    <citation type="submission" date="2018-11" db="EMBL/GenBank/DDBJ databases">
        <authorList>
            <consortium name="Pathogen Informatics"/>
        </authorList>
    </citation>
    <scope>NUCLEOTIDE SEQUENCE [LARGE SCALE GENOMIC DNA]</scope>
</reference>